<sequence>MSKRLVRMVTVIGLGALAGCAAQTDVRGVASAQVIVAPASDHPGNRALSSAQVAALSAWINARDDWSGYTADIPDHPILEVQIQGADGQSSNLMVYQRDSGKITAYLYRGHRIAPMARHLSPDDLTTLQSIVNSP</sequence>
<proteinExistence type="predicted"/>
<keyword evidence="3" id="KW-1185">Reference proteome</keyword>
<evidence type="ECO:0000256" key="1">
    <source>
        <dbReference type="SAM" id="SignalP"/>
    </source>
</evidence>
<dbReference type="PROSITE" id="PS51257">
    <property type="entry name" value="PROKAR_LIPOPROTEIN"/>
    <property type="match status" value="1"/>
</dbReference>
<feature type="signal peptide" evidence="1">
    <location>
        <begin position="1"/>
        <end position="18"/>
    </location>
</feature>
<comment type="caution">
    <text evidence="2">The sequence shown here is derived from an EMBL/GenBank/DDBJ whole genome shotgun (WGS) entry which is preliminary data.</text>
</comment>
<feature type="chain" id="PRO_5045833466" description="Lipoprotein" evidence="1">
    <location>
        <begin position="19"/>
        <end position="135"/>
    </location>
</feature>
<organism evidence="2 3">
    <name type="scientific">Dyella acidiphila</name>
    <dbReference type="NCBI Taxonomy" id="2775866"/>
    <lineage>
        <taxon>Bacteria</taxon>
        <taxon>Pseudomonadati</taxon>
        <taxon>Pseudomonadota</taxon>
        <taxon>Gammaproteobacteria</taxon>
        <taxon>Lysobacterales</taxon>
        <taxon>Rhodanobacteraceae</taxon>
        <taxon>Dyella</taxon>
    </lineage>
</organism>
<name>A0ABR9G5V2_9GAMM</name>
<reference evidence="2 3" key="1">
    <citation type="submission" date="2020-09" db="EMBL/GenBank/DDBJ databases">
        <title>Dyella sp. 7MK23 isolated from forest soil.</title>
        <authorList>
            <person name="Fu J."/>
        </authorList>
    </citation>
    <scope>NUCLEOTIDE SEQUENCE [LARGE SCALE GENOMIC DNA]</scope>
    <source>
        <strain evidence="2 3">7MK23</strain>
    </source>
</reference>
<dbReference type="Proteomes" id="UP000651010">
    <property type="component" value="Unassembled WGS sequence"/>
</dbReference>
<evidence type="ECO:0000313" key="2">
    <source>
        <dbReference type="EMBL" id="MBE1159424.1"/>
    </source>
</evidence>
<protein>
    <recommendedName>
        <fullName evidence="4">Lipoprotein</fullName>
    </recommendedName>
</protein>
<accession>A0ABR9G5V2</accession>
<keyword evidence="1" id="KW-0732">Signal</keyword>
<gene>
    <name evidence="2" type="ORF">IGX34_03435</name>
</gene>
<evidence type="ECO:0000313" key="3">
    <source>
        <dbReference type="Proteomes" id="UP000651010"/>
    </source>
</evidence>
<evidence type="ECO:0008006" key="4">
    <source>
        <dbReference type="Google" id="ProtNLM"/>
    </source>
</evidence>
<dbReference type="EMBL" id="JACZZA010000001">
    <property type="protein sequence ID" value="MBE1159424.1"/>
    <property type="molecule type" value="Genomic_DNA"/>
</dbReference>
<dbReference type="RefSeq" id="WP_192554248.1">
    <property type="nucleotide sequence ID" value="NZ_JACZZA010000001.1"/>
</dbReference>